<dbReference type="InterPro" id="IPR018060">
    <property type="entry name" value="HTH_AraC"/>
</dbReference>
<gene>
    <name evidence="9" type="ORF">HZI73_04770</name>
</gene>
<dbReference type="CDD" id="cd17536">
    <property type="entry name" value="REC_YesN-like"/>
    <property type="match status" value="1"/>
</dbReference>
<proteinExistence type="predicted"/>
<evidence type="ECO:0000256" key="5">
    <source>
        <dbReference type="ARBA" id="ARBA00024867"/>
    </source>
</evidence>
<evidence type="ECO:0000259" key="7">
    <source>
        <dbReference type="PROSITE" id="PS01124"/>
    </source>
</evidence>
<dbReference type="Gene3D" id="1.10.10.60">
    <property type="entry name" value="Homeodomain-like"/>
    <property type="match status" value="2"/>
</dbReference>
<dbReference type="Pfam" id="PF12833">
    <property type="entry name" value="HTH_18"/>
    <property type="match status" value="1"/>
</dbReference>
<dbReference type="PANTHER" id="PTHR43280">
    <property type="entry name" value="ARAC-FAMILY TRANSCRIPTIONAL REGULATOR"/>
    <property type="match status" value="1"/>
</dbReference>
<sequence length="246" mass="28756">MYRVILVDDEPWTLAGLHKIFDWHHMGFDVIDKTTDSEYALEVILKEKPDVVFTDIRMPGISGLDLISISRENGLNTEFIIISGHDEFAYAQQAIRLGAFEYCLKPLKKDSNHTLLKRLAAHLKTKKTSSIPLDTDVMSYNVHFNNLLNYIKPHFNQKLQLNDLCEQFYISQSYCSELFKKELGKTFTEYLLSIRMEKAKTFLETTTLSIQEIGQQVGIHDYYHFIKTYKKYYDVTPSKYRKSLRS</sequence>
<keyword evidence="4" id="KW-0804">Transcription</keyword>
<name>A0A8J8MHZ8_9FIRM</name>
<comment type="function">
    <text evidence="5">May play the central regulatory role in sporulation. It may be an element of the effector pathway responsible for the activation of sporulation genes in response to nutritional stress. Spo0A may act in concert with spo0H (a sigma factor) to control the expression of some genes that are critical to the sporulation process.</text>
</comment>
<dbReference type="PANTHER" id="PTHR43280:SF2">
    <property type="entry name" value="HTH-TYPE TRANSCRIPTIONAL REGULATOR EXSA"/>
    <property type="match status" value="1"/>
</dbReference>
<dbReference type="GO" id="GO:0043565">
    <property type="term" value="F:sequence-specific DNA binding"/>
    <property type="evidence" value="ECO:0007669"/>
    <property type="project" value="InterPro"/>
</dbReference>
<keyword evidence="3" id="KW-0238">DNA-binding</keyword>
<keyword evidence="2" id="KW-0805">Transcription regulation</keyword>
<dbReference type="EMBL" id="CP058649">
    <property type="protein sequence ID" value="QUI21648.1"/>
    <property type="molecule type" value="Genomic_DNA"/>
</dbReference>
<evidence type="ECO:0000256" key="3">
    <source>
        <dbReference type="ARBA" id="ARBA00023125"/>
    </source>
</evidence>
<organism evidence="9 10">
    <name type="scientific">Vallitalea pronyensis</name>
    <dbReference type="NCBI Taxonomy" id="1348613"/>
    <lineage>
        <taxon>Bacteria</taxon>
        <taxon>Bacillati</taxon>
        <taxon>Bacillota</taxon>
        <taxon>Clostridia</taxon>
        <taxon>Lachnospirales</taxon>
        <taxon>Vallitaleaceae</taxon>
        <taxon>Vallitalea</taxon>
    </lineage>
</organism>
<dbReference type="RefSeq" id="WP_212697117.1">
    <property type="nucleotide sequence ID" value="NZ_CP058649.1"/>
</dbReference>
<dbReference type="Gene3D" id="3.40.50.2300">
    <property type="match status" value="1"/>
</dbReference>
<evidence type="ECO:0000313" key="10">
    <source>
        <dbReference type="Proteomes" id="UP000683246"/>
    </source>
</evidence>
<evidence type="ECO:0000259" key="8">
    <source>
        <dbReference type="PROSITE" id="PS50110"/>
    </source>
</evidence>
<dbReference type="InterPro" id="IPR018062">
    <property type="entry name" value="HTH_AraC-typ_CS"/>
</dbReference>
<feature type="domain" description="HTH araC/xylS-type" evidence="7">
    <location>
        <begin position="145"/>
        <end position="243"/>
    </location>
</feature>
<dbReference type="InterPro" id="IPR001789">
    <property type="entry name" value="Sig_transdc_resp-reg_receiver"/>
</dbReference>
<dbReference type="SMART" id="SM00342">
    <property type="entry name" value="HTH_ARAC"/>
    <property type="match status" value="1"/>
</dbReference>
<dbReference type="GO" id="GO:0000160">
    <property type="term" value="P:phosphorelay signal transduction system"/>
    <property type="evidence" value="ECO:0007669"/>
    <property type="project" value="InterPro"/>
</dbReference>
<keyword evidence="6" id="KW-0597">Phosphoprotein</keyword>
<evidence type="ECO:0000256" key="1">
    <source>
        <dbReference type="ARBA" id="ARBA00018672"/>
    </source>
</evidence>
<evidence type="ECO:0000313" key="9">
    <source>
        <dbReference type="EMBL" id="QUI21648.1"/>
    </source>
</evidence>
<keyword evidence="10" id="KW-1185">Reference proteome</keyword>
<evidence type="ECO:0000256" key="4">
    <source>
        <dbReference type="ARBA" id="ARBA00023163"/>
    </source>
</evidence>
<dbReference type="PROSITE" id="PS01124">
    <property type="entry name" value="HTH_ARAC_FAMILY_2"/>
    <property type="match status" value="1"/>
</dbReference>
<protein>
    <recommendedName>
        <fullName evidence="1">Stage 0 sporulation protein A homolog</fullName>
    </recommendedName>
</protein>
<dbReference type="GO" id="GO:0003700">
    <property type="term" value="F:DNA-binding transcription factor activity"/>
    <property type="evidence" value="ECO:0007669"/>
    <property type="project" value="InterPro"/>
</dbReference>
<dbReference type="KEGG" id="vpy:HZI73_04770"/>
<dbReference type="Proteomes" id="UP000683246">
    <property type="component" value="Chromosome"/>
</dbReference>
<dbReference type="PROSITE" id="PS50110">
    <property type="entry name" value="RESPONSE_REGULATORY"/>
    <property type="match status" value="1"/>
</dbReference>
<accession>A0A8J8MHZ8</accession>
<evidence type="ECO:0000256" key="6">
    <source>
        <dbReference type="PROSITE-ProRule" id="PRU00169"/>
    </source>
</evidence>
<dbReference type="InterPro" id="IPR009057">
    <property type="entry name" value="Homeodomain-like_sf"/>
</dbReference>
<feature type="modified residue" description="4-aspartylphosphate" evidence="6">
    <location>
        <position position="55"/>
    </location>
</feature>
<dbReference type="Pfam" id="PF00072">
    <property type="entry name" value="Response_reg"/>
    <property type="match status" value="1"/>
</dbReference>
<dbReference type="SMART" id="SM00448">
    <property type="entry name" value="REC"/>
    <property type="match status" value="1"/>
</dbReference>
<dbReference type="SUPFAM" id="SSF46689">
    <property type="entry name" value="Homeodomain-like"/>
    <property type="match status" value="2"/>
</dbReference>
<dbReference type="InterPro" id="IPR011006">
    <property type="entry name" value="CheY-like_superfamily"/>
</dbReference>
<dbReference type="AlphaFoldDB" id="A0A8J8MHZ8"/>
<dbReference type="PROSITE" id="PS00041">
    <property type="entry name" value="HTH_ARAC_FAMILY_1"/>
    <property type="match status" value="1"/>
</dbReference>
<evidence type="ECO:0000256" key="2">
    <source>
        <dbReference type="ARBA" id="ARBA00023015"/>
    </source>
</evidence>
<reference evidence="9" key="1">
    <citation type="submission" date="2020-07" db="EMBL/GenBank/DDBJ databases">
        <title>Vallitalea pronyensis genome.</title>
        <authorList>
            <person name="Postec A."/>
        </authorList>
    </citation>
    <scope>NUCLEOTIDE SEQUENCE</scope>
    <source>
        <strain evidence="9">FatNI3</strain>
    </source>
</reference>
<feature type="domain" description="Response regulatory" evidence="8">
    <location>
        <begin position="3"/>
        <end position="120"/>
    </location>
</feature>
<dbReference type="SUPFAM" id="SSF52172">
    <property type="entry name" value="CheY-like"/>
    <property type="match status" value="1"/>
</dbReference>